<gene>
    <name evidence="3" type="ORF">BS50DRAFT_595121</name>
</gene>
<dbReference type="OrthoDB" id="5296287at2759"/>
<dbReference type="GO" id="GO:0008270">
    <property type="term" value="F:zinc ion binding"/>
    <property type="evidence" value="ECO:0007669"/>
    <property type="project" value="InterPro"/>
</dbReference>
<accession>A0A2T2N0A6</accession>
<name>A0A2T2N0A6_CORCC</name>
<dbReference type="CDD" id="cd12148">
    <property type="entry name" value="fungal_TF_MHR"/>
    <property type="match status" value="1"/>
</dbReference>
<dbReference type="PANTHER" id="PTHR47654">
    <property type="entry name" value="ZN(II)2CYS6 TRANSCRIPTION FACTOR (EUROFUNG)-RELATED"/>
    <property type="match status" value="1"/>
</dbReference>
<keyword evidence="4" id="KW-1185">Reference proteome</keyword>
<evidence type="ECO:0000313" key="3">
    <source>
        <dbReference type="EMBL" id="PSN58852.1"/>
    </source>
</evidence>
<protein>
    <recommendedName>
        <fullName evidence="2">Xylanolytic transcriptional activator regulatory domain-containing protein</fullName>
    </recommendedName>
</protein>
<dbReference type="AlphaFoldDB" id="A0A2T2N0A6"/>
<dbReference type="Proteomes" id="UP000240883">
    <property type="component" value="Unassembled WGS sequence"/>
</dbReference>
<reference evidence="3 4" key="1">
    <citation type="journal article" date="2018" name="Front. Microbiol.">
        <title>Genome-Wide Analysis of Corynespora cassiicola Leaf Fall Disease Putative Effectors.</title>
        <authorList>
            <person name="Lopez D."/>
            <person name="Ribeiro S."/>
            <person name="Label P."/>
            <person name="Fumanal B."/>
            <person name="Venisse J.S."/>
            <person name="Kohler A."/>
            <person name="de Oliveira R.R."/>
            <person name="Labutti K."/>
            <person name="Lipzen A."/>
            <person name="Lail K."/>
            <person name="Bauer D."/>
            <person name="Ohm R.A."/>
            <person name="Barry K.W."/>
            <person name="Spatafora J."/>
            <person name="Grigoriev I.V."/>
            <person name="Martin F.M."/>
            <person name="Pujade-Renaud V."/>
        </authorList>
    </citation>
    <scope>NUCLEOTIDE SEQUENCE [LARGE SCALE GENOMIC DNA]</scope>
    <source>
        <strain evidence="3 4">Philippines</strain>
    </source>
</reference>
<dbReference type="EMBL" id="KZ678189">
    <property type="protein sequence ID" value="PSN58852.1"/>
    <property type="molecule type" value="Genomic_DNA"/>
</dbReference>
<organism evidence="3 4">
    <name type="scientific">Corynespora cassiicola Philippines</name>
    <dbReference type="NCBI Taxonomy" id="1448308"/>
    <lineage>
        <taxon>Eukaryota</taxon>
        <taxon>Fungi</taxon>
        <taxon>Dikarya</taxon>
        <taxon>Ascomycota</taxon>
        <taxon>Pezizomycotina</taxon>
        <taxon>Dothideomycetes</taxon>
        <taxon>Pleosporomycetidae</taxon>
        <taxon>Pleosporales</taxon>
        <taxon>Corynesporascaceae</taxon>
        <taxon>Corynespora</taxon>
    </lineage>
</organism>
<proteinExistence type="predicted"/>
<evidence type="ECO:0000313" key="4">
    <source>
        <dbReference type="Proteomes" id="UP000240883"/>
    </source>
</evidence>
<sequence length="485" mass="55046">MPTRETAGHLLECYISTVQDSFPILPRKLLEDKFDEYFDAPQSSSSARPDPRWKIVINLVFAIGARYSRLVRTSSRGDTEDYAIYRTRARKLGLVEISPLAYPDVLQIQMTGLLAFYYVSIGQMSRAWIVVGTALRFAYSLGLHVRNDDPSTTAAKREILVRVWWSLYCLERLLSIITGRPSTMVDSQCSVPLPLTLSEELITKGGVENRYRRGDAPSDLALSATSLAFPTSSTLTSFPLVFLGSEQREKESIPGSFFKAVVQIGIITQDMLSMLYAPGTMIQSLDEIQEHIRRFNQRLDGWMASLPPMLNFQTEYPGKIDMSRTFLREHLLLGLHFHSARILATRPCFGSLDTEGREGSNEDNLLLFNRRMTTLCIGSAKAVVDLLPDQPDVVFLYENGPWWSIVHYLMQSFSVFLLEFSSSLPPSRNDSSSVRYIGKLLRWLREMKDPLAQRAYCVALRVWKMAANPNLLVVSDLQTRYDTMF</sequence>
<dbReference type="Pfam" id="PF04082">
    <property type="entry name" value="Fungal_trans"/>
    <property type="match status" value="1"/>
</dbReference>
<dbReference type="InterPro" id="IPR053230">
    <property type="entry name" value="Trans_reg_galc"/>
</dbReference>
<evidence type="ECO:0000256" key="1">
    <source>
        <dbReference type="ARBA" id="ARBA00023242"/>
    </source>
</evidence>
<dbReference type="GO" id="GO:0006351">
    <property type="term" value="P:DNA-templated transcription"/>
    <property type="evidence" value="ECO:0007669"/>
    <property type="project" value="InterPro"/>
</dbReference>
<dbReference type="PANTHER" id="PTHR47654:SF5">
    <property type="entry name" value="TRANSCRIPTION FACTOR DOMAIN-CONTAINING PROTEIN"/>
    <property type="match status" value="1"/>
</dbReference>
<dbReference type="SMART" id="SM00906">
    <property type="entry name" value="Fungal_trans"/>
    <property type="match status" value="1"/>
</dbReference>
<evidence type="ECO:0000259" key="2">
    <source>
        <dbReference type="SMART" id="SM00906"/>
    </source>
</evidence>
<keyword evidence="1" id="KW-0539">Nucleus</keyword>
<dbReference type="InterPro" id="IPR007219">
    <property type="entry name" value="XnlR_reg_dom"/>
</dbReference>
<feature type="domain" description="Xylanolytic transcriptional activator regulatory" evidence="2">
    <location>
        <begin position="127"/>
        <end position="200"/>
    </location>
</feature>
<dbReference type="GO" id="GO:0003677">
    <property type="term" value="F:DNA binding"/>
    <property type="evidence" value="ECO:0007669"/>
    <property type="project" value="InterPro"/>
</dbReference>